<dbReference type="InterPro" id="IPR009006">
    <property type="entry name" value="Ala_racemase/Decarboxylase_C"/>
</dbReference>
<evidence type="ECO:0000256" key="2">
    <source>
        <dbReference type="ARBA" id="ARBA00022898"/>
    </source>
</evidence>
<comment type="similarity">
    <text evidence="4">Belongs to the alanine racemase family.</text>
</comment>
<dbReference type="InterPro" id="IPR011079">
    <property type="entry name" value="Ala_racemase_C"/>
</dbReference>
<dbReference type="SUPFAM" id="SSF51419">
    <property type="entry name" value="PLP-binding barrel"/>
    <property type="match status" value="1"/>
</dbReference>
<dbReference type="SUPFAM" id="SSF50621">
    <property type="entry name" value="Alanine racemase C-terminal domain-like"/>
    <property type="match status" value="1"/>
</dbReference>
<comment type="cofactor">
    <cofactor evidence="1 4 5">
        <name>pyridoxal 5'-phosphate</name>
        <dbReference type="ChEBI" id="CHEBI:597326"/>
    </cofactor>
</comment>
<reference evidence="8 9" key="1">
    <citation type="submission" date="2018-12" db="EMBL/GenBank/DDBJ databases">
        <authorList>
            <consortium name="Pathogen Informatics"/>
        </authorList>
    </citation>
    <scope>NUCLEOTIDE SEQUENCE [LARGE SCALE GENOMIC DNA]</scope>
    <source>
        <strain evidence="8 9">NCTC12967</strain>
    </source>
</reference>
<evidence type="ECO:0000256" key="6">
    <source>
        <dbReference type="PIRSR" id="PIRSR600821-52"/>
    </source>
</evidence>
<keyword evidence="3 4" id="KW-0413">Isomerase</keyword>
<dbReference type="AlphaFoldDB" id="A0A448MV97"/>
<dbReference type="InterPro" id="IPR001608">
    <property type="entry name" value="Ala_racemase_N"/>
</dbReference>
<dbReference type="GO" id="GO:0008784">
    <property type="term" value="F:alanine racemase activity"/>
    <property type="evidence" value="ECO:0007669"/>
    <property type="project" value="UniProtKB-UniRule"/>
</dbReference>
<name>A0A448MV97_9ACTN</name>
<dbReference type="UniPathway" id="UPA00042">
    <property type="reaction ID" value="UER00497"/>
</dbReference>
<protein>
    <recommendedName>
        <fullName evidence="4">Alanine racemase</fullName>
        <ecNumber evidence="4">5.1.1.1</ecNumber>
    </recommendedName>
</protein>
<evidence type="ECO:0000259" key="7">
    <source>
        <dbReference type="SMART" id="SM01005"/>
    </source>
</evidence>
<dbReference type="EC" id="5.1.1.1" evidence="4"/>
<comment type="catalytic activity">
    <reaction evidence="4">
        <text>L-alanine = D-alanine</text>
        <dbReference type="Rhea" id="RHEA:20249"/>
        <dbReference type="ChEBI" id="CHEBI:57416"/>
        <dbReference type="ChEBI" id="CHEBI:57972"/>
        <dbReference type="EC" id="5.1.1.1"/>
    </reaction>
</comment>
<dbReference type="InterPro" id="IPR020622">
    <property type="entry name" value="Ala_racemase_pyridoxalP-BS"/>
</dbReference>
<dbReference type="EMBL" id="LR134406">
    <property type="protein sequence ID" value="VEH69061.1"/>
    <property type="molecule type" value="Genomic_DNA"/>
</dbReference>
<proteinExistence type="inferred from homology"/>
<dbReference type="RefSeq" id="WP_061787468.1">
    <property type="nucleotide sequence ID" value="NZ_CAURRE010000060.1"/>
</dbReference>
<dbReference type="Proteomes" id="UP000273044">
    <property type="component" value="Chromosome"/>
</dbReference>
<dbReference type="InterPro" id="IPR029066">
    <property type="entry name" value="PLP-binding_barrel"/>
</dbReference>
<keyword evidence="9" id="KW-1185">Reference proteome</keyword>
<dbReference type="GO" id="GO:0030170">
    <property type="term" value="F:pyridoxal phosphate binding"/>
    <property type="evidence" value="ECO:0007669"/>
    <property type="project" value="UniProtKB-UniRule"/>
</dbReference>
<dbReference type="CDD" id="cd00430">
    <property type="entry name" value="PLPDE_III_AR"/>
    <property type="match status" value="1"/>
</dbReference>
<evidence type="ECO:0000256" key="1">
    <source>
        <dbReference type="ARBA" id="ARBA00001933"/>
    </source>
</evidence>
<evidence type="ECO:0000256" key="4">
    <source>
        <dbReference type="HAMAP-Rule" id="MF_01201"/>
    </source>
</evidence>
<feature type="active site" description="Proton acceptor; specific for D-alanine" evidence="4">
    <location>
        <position position="34"/>
    </location>
</feature>
<dbReference type="GO" id="GO:0005829">
    <property type="term" value="C:cytosol"/>
    <property type="evidence" value="ECO:0007669"/>
    <property type="project" value="TreeGrafter"/>
</dbReference>
<feature type="binding site" evidence="4 6">
    <location>
        <position position="310"/>
    </location>
    <ligand>
        <name>substrate</name>
    </ligand>
</feature>
<accession>A0A448MV97</accession>
<comment type="function">
    <text evidence="4">Catalyzes the interconversion of L-alanine and D-alanine. May also act on other amino acids.</text>
</comment>
<dbReference type="PANTHER" id="PTHR30511:SF0">
    <property type="entry name" value="ALANINE RACEMASE, CATABOLIC-RELATED"/>
    <property type="match status" value="1"/>
</dbReference>
<dbReference type="NCBIfam" id="TIGR00492">
    <property type="entry name" value="alr"/>
    <property type="match status" value="1"/>
</dbReference>
<dbReference type="Pfam" id="PF01168">
    <property type="entry name" value="Ala_racemase_N"/>
    <property type="match status" value="1"/>
</dbReference>
<evidence type="ECO:0000313" key="8">
    <source>
        <dbReference type="EMBL" id="VEH69061.1"/>
    </source>
</evidence>
<gene>
    <name evidence="8" type="primary">alr</name>
    <name evidence="8" type="ORF">NCTC12967_00325</name>
</gene>
<comment type="pathway">
    <text evidence="4">Amino-acid biosynthesis; D-alanine biosynthesis; D-alanine from L-alanine: step 1/1.</text>
</comment>
<dbReference type="Gene3D" id="3.20.20.10">
    <property type="entry name" value="Alanine racemase"/>
    <property type="match status" value="1"/>
</dbReference>
<feature type="domain" description="Alanine racemase C-terminal" evidence="7">
    <location>
        <begin position="241"/>
        <end position="370"/>
    </location>
</feature>
<keyword evidence="2 4" id="KW-0663">Pyridoxal phosphate</keyword>
<dbReference type="GO" id="GO:0030632">
    <property type="term" value="P:D-alanine biosynthetic process"/>
    <property type="evidence" value="ECO:0007669"/>
    <property type="project" value="UniProtKB-UniRule"/>
</dbReference>
<dbReference type="PRINTS" id="PR00992">
    <property type="entry name" value="ALARACEMASE"/>
</dbReference>
<dbReference type="InterPro" id="IPR000821">
    <property type="entry name" value="Ala_racemase"/>
</dbReference>
<evidence type="ECO:0000256" key="5">
    <source>
        <dbReference type="PIRSR" id="PIRSR600821-50"/>
    </source>
</evidence>
<feature type="active site" description="Proton acceptor; specific for L-alanine" evidence="4">
    <location>
        <position position="262"/>
    </location>
</feature>
<dbReference type="PANTHER" id="PTHR30511">
    <property type="entry name" value="ALANINE RACEMASE"/>
    <property type="match status" value="1"/>
</dbReference>
<dbReference type="SMART" id="SM01005">
    <property type="entry name" value="Ala_racemase_C"/>
    <property type="match status" value="1"/>
</dbReference>
<feature type="binding site" evidence="4 6">
    <location>
        <position position="133"/>
    </location>
    <ligand>
        <name>substrate</name>
    </ligand>
</feature>
<feature type="modified residue" description="N6-(pyridoxal phosphate)lysine" evidence="4 5">
    <location>
        <position position="34"/>
    </location>
</feature>
<evidence type="ECO:0000313" key="9">
    <source>
        <dbReference type="Proteomes" id="UP000273044"/>
    </source>
</evidence>
<dbReference type="Gene3D" id="2.40.37.10">
    <property type="entry name" value="Lyase, Ornithine Decarboxylase, Chain A, domain 1"/>
    <property type="match status" value="1"/>
</dbReference>
<sequence>MCSSQFNVDLAAIDANLALASERNPGRAVLLPVKANAYGHGIVPVARHVESVGSAQWLGVAEVSEAEQLREGGVELPALKFSPCFPEELGRAIAARLTISVGDVAGVEAAQEAAEHAGVRHPVHLKVDTGMRRVGVQPGEAVALATRIKNSPNLVLEGVFTHLPISDCPEGEEFTRAQLARFLAVVDEIRGAVGEIPYVHAGNSGAVLGHDLTGTNLIRPGIIAYGYRADSTTTWEGLSPAATWTSRVSFLKRVPEGETVGYGRTWTAPCDTWIATVPVGYGDGYSRLFSNRGRMLVGGRSCPIAGRVCMDQTMIDLGPGEPQVAVGDEVVLLGRQGDEQITMEELADLMGTITYEVPCLIAPRVPRLYV</sequence>
<evidence type="ECO:0000256" key="3">
    <source>
        <dbReference type="ARBA" id="ARBA00023235"/>
    </source>
</evidence>
<dbReference type="GeneID" id="64405822"/>
<dbReference type="Pfam" id="PF00842">
    <property type="entry name" value="Ala_racemase_C"/>
    <property type="match status" value="1"/>
</dbReference>
<organism evidence="8 9">
    <name type="scientific">Arachnia propionica</name>
    <dbReference type="NCBI Taxonomy" id="1750"/>
    <lineage>
        <taxon>Bacteria</taxon>
        <taxon>Bacillati</taxon>
        <taxon>Actinomycetota</taxon>
        <taxon>Actinomycetes</taxon>
        <taxon>Propionibacteriales</taxon>
        <taxon>Propionibacteriaceae</taxon>
        <taxon>Arachnia</taxon>
    </lineage>
</organism>
<dbReference type="PROSITE" id="PS00395">
    <property type="entry name" value="ALANINE_RACEMASE"/>
    <property type="match status" value="1"/>
</dbReference>
<dbReference type="HAMAP" id="MF_01201">
    <property type="entry name" value="Ala_racemase"/>
    <property type="match status" value="1"/>
</dbReference>